<name>A0A1I7XW29_9BILA</name>
<feature type="compositionally biased region" description="Basic and acidic residues" evidence="1">
    <location>
        <begin position="67"/>
        <end position="91"/>
    </location>
</feature>
<protein>
    <submittedName>
        <fullName evidence="3">Uncharacterized protein</fullName>
    </submittedName>
</protein>
<evidence type="ECO:0000313" key="3">
    <source>
        <dbReference type="WBParaSite" id="L893_g10071.t1"/>
    </source>
</evidence>
<feature type="compositionally biased region" description="Basic and acidic residues" evidence="1">
    <location>
        <begin position="29"/>
        <end position="39"/>
    </location>
</feature>
<organism evidence="2 3">
    <name type="scientific">Steinernema glaseri</name>
    <dbReference type="NCBI Taxonomy" id="37863"/>
    <lineage>
        <taxon>Eukaryota</taxon>
        <taxon>Metazoa</taxon>
        <taxon>Ecdysozoa</taxon>
        <taxon>Nematoda</taxon>
        <taxon>Chromadorea</taxon>
        <taxon>Rhabditida</taxon>
        <taxon>Tylenchina</taxon>
        <taxon>Panagrolaimomorpha</taxon>
        <taxon>Strongyloidoidea</taxon>
        <taxon>Steinernematidae</taxon>
        <taxon>Steinernema</taxon>
    </lineage>
</organism>
<dbReference type="WBParaSite" id="L893_g10071.t1">
    <property type="protein sequence ID" value="L893_g10071.t1"/>
    <property type="gene ID" value="L893_g10071"/>
</dbReference>
<keyword evidence="2" id="KW-1185">Reference proteome</keyword>
<dbReference type="Proteomes" id="UP000095287">
    <property type="component" value="Unplaced"/>
</dbReference>
<evidence type="ECO:0000256" key="1">
    <source>
        <dbReference type="SAM" id="MobiDB-lite"/>
    </source>
</evidence>
<accession>A0A1I7XW29</accession>
<dbReference type="AlphaFoldDB" id="A0A1I7XW29"/>
<sequence>MVGSSQAGAEEGLERQLDADEAHDDEDPGEKVGQHHDTRTTIISKGSSEFAVRVTVPVIGSEDQDALQDKEKGNKDADHGQEHQNLPARERDYVLSPKIPDAFDPSHNSGRRLGVVVALCDFVLSRTRGFVRSPWRPQNCSASRRACDGDTDHGLQTAQWESSLKERKIGPQNHSKKCDAQI</sequence>
<feature type="region of interest" description="Disordered" evidence="1">
    <location>
        <begin position="1"/>
        <end position="91"/>
    </location>
</feature>
<reference evidence="3" key="1">
    <citation type="submission" date="2016-11" db="UniProtKB">
        <authorList>
            <consortium name="WormBaseParasite"/>
        </authorList>
    </citation>
    <scope>IDENTIFICATION</scope>
</reference>
<proteinExistence type="predicted"/>
<evidence type="ECO:0000313" key="2">
    <source>
        <dbReference type="Proteomes" id="UP000095287"/>
    </source>
</evidence>